<keyword evidence="1" id="KW-0472">Membrane</keyword>
<evidence type="ECO:0000313" key="2">
    <source>
        <dbReference type="EMBL" id="HJB28554.1"/>
    </source>
</evidence>
<proteinExistence type="predicted"/>
<feature type="transmembrane region" description="Helical" evidence="1">
    <location>
        <begin position="79"/>
        <end position="97"/>
    </location>
</feature>
<keyword evidence="1" id="KW-0812">Transmembrane</keyword>
<feature type="transmembrane region" description="Helical" evidence="1">
    <location>
        <begin position="117"/>
        <end position="141"/>
    </location>
</feature>
<dbReference type="EMBL" id="DWYZ01000138">
    <property type="protein sequence ID" value="HJB28554.1"/>
    <property type="molecule type" value="Genomic_DNA"/>
</dbReference>
<evidence type="ECO:0000313" key="3">
    <source>
        <dbReference type="Proteomes" id="UP000823842"/>
    </source>
</evidence>
<dbReference type="AlphaFoldDB" id="A0A9D2LT17"/>
<feature type="transmembrane region" description="Helical" evidence="1">
    <location>
        <begin position="50"/>
        <end position="67"/>
    </location>
</feature>
<sequence length="190" mass="21607">MKSFQERLLKDFDVRQELQKNGRVKKVYVYKGEYASWDASKEELRRYKRLHRNAAILLCAFYVWAALQRIPMNASKVSGFFTLLSLAALVAVIMGVVPFVRSKEKMYVRDLREMKAVILWSTMIYFILQAGNVLAGIVHGVTQGGSLVSALVILAYGISGALALVIFLAQNKLKYKILEKNKTWKQKGQI</sequence>
<protein>
    <submittedName>
        <fullName evidence="2">Uncharacterized protein</fullName>
    </submittedName>
</protein>
<reference evidence="2" key="2">
    <citation type="submission" date="2021-04" db="EMBL/GenBank/DDBJ databases">
        <authorList>
            <person name="Gilroy R."/>
        </authorList>
    </citation>
    <scope>NUCLEOTIDE SEQUENCE</scope>
    <source>
        <strain evidence="2">ChiSjej1B19-5720</strain>
    </source>
</reference>
<organism evidence="2 3">
    <name type="scientific">Candidatus Blautia faecavium</name>
    <dbReference type="NCBI Taxonomy" id="2838487"/>
    <lineage>
        <taxon>Bacteria</taxon>
        <taxon>Bacillati</taxon>
        <taxon>Bacillota</taxon>
        <taxon>Clostridia</taxon>
        <taxon>Lachnospirales</taxon>
        <taxon>Lachnospiraceae</taxon>
        <taxon>Blautia</taxon>
    </lineage>
</organism>
<accession>A0A9D2LT17</accession>
<comment type="caution">
    <text evidence="2">The sequence shown here is derived from an EMBL/GenBank/DDBJ whole genome shotgun (WGS) entry which is preliminary data.</text>
</comment>
<feature type="transmembrane region" description="Helical" evidence="1">
    <location>
        <begin position="147"/>
        <end position="169"/>
    </location>
</feature>
<dbReference type="Proteomes" id="UP000823842">
    <property type="component" value="Unassembled WGS sequence"/>
</dbReference>
<name>A0A9D2LT17_9FIRM</name>
<gene>
    <name evidence="2" type="ORF">IAA06_07135</name>
</gene>
<evidence type="ECO:0000256" key="1">
    <source>
        <dbReference type="SAM" id="Phobius"/>
    </source>
</evidence>
<keyword evidence="1" id="KW-1133">Transmembrane helix</keyword>
<reference evidence="2" key="1">
    <citation type="journal article" date="2021" name="PeerJ">
        <title>Extensive microbial diversity within the chicken gut microbiome revealed by metagenomics and culture.</title>
        <authorList>
            <person name="Gilroy R."/>
            <person name="Ravi A."/>
            <person name="Getino M."/>
            <person name="Pursley I."/>
            <person name="Horton D.L."/>
            <person name="Alikhan N.F."/>
            <person name="Baker D."/>
            <person name="Gharbi K."/>
            <person name="Hall N."/>
            <person name="Watson M."/>
            <person name="Adriaenssens E.M."/>
            <person name="Foster-Nyarko E."/>
            <person name="Jarju S."/>
            <person name="Secka A."/>
            <person name="Antonio M."/>
            <person name="Oren A."/>
            <person name="Chaudhuri R.R."/>
            <person name="La Ragione R."/>
            <person name="Hildebrand F."/>
            <person name="Pallen M.J."/>
        </authorList>
    </citation>
    <scope>NUCLEOTIDE SEQUENCE</scope>
    <source>
        <strain evidence="2">ChiSjej1B19-5720</strain>
    </source>
</reference>